<evidence type="ECO:0000313" key="2">
    <source>
        <dbReference type="Proteomes" id="UP000294847"/>
    </source>
</evidence>
<dbReference type="EMBL" id="CP034207">
    <property type="protein sequence ID" value="QBZ60843.1"/>
    <property type="molecule type" value="Genomic_DNA"/>
</dbReference>
<accession>A0A4P7NG39</accession>
<dbReference type="AlphaFoldDB" id="A0A4P7NG39"/>
<reference evidence="1 2" key="1">
    <citation type="journal article" date="2019" name="Mol. Biol. Evol.">
        <title>Blast fungal genomes show frequent chromosomal changes, gene gains and losses, and effector gene turnover.</title>
        <authorList>
            <person name="Gomez Luciano L.B."/>
            <person name="Jason Tsai I."/>
            <person name="Chuma I."/>
            <person name="Tosa Y."/>
            <person name="Chen Y.H."/>
            <person name="Li J.Y."/>
            <person name="Li M.Y."/>
            <person name="Jade Lu M.Y."/>
            <person name="Nakayashiki H."/>
            <person name="Li W.H."/>
        </authorList>
    </citation>
    <scope>NUCLEOTIDE SEQUENCE [LARGE SCALE GENOMIC DNA]</scope>
    <source>
        <strain evidence="1">MZ5-1-6</strain>
    </source>
</reference>
<gene>
    <name evidence="1" type="ORF">PoMZ_07786</name>
</gene>
<organism evidence="1 2">
    <name type="scientific">Pyricularia oryzae</name>
    <name type="common">Rice blast fungus</name>
    <name type="synonym">Magnaporthe oryzae</name>
    <dbReference type="NCBI Taxonomy" id="318829"/>
    <lineage>
        <taxon>Eukaryota</taxon>
        <taxon>Fungi</taxon>
        <taxon>Dikarya</taxon>
        <taxon>Ascomycota</taxon>
        <taxon>Pezizomycotina</taxon>
        <taxon>Sordariomycetes</taxon>
        <taxon>Sordariomycetidae</taxon>
        <taxon>Magnaporthales</taxon>
        <taxon>Pyriculariaceae</taxon>
        <taxon>Pyricularia</taxon>
    </lineage>
</organism>
<protein>
    <submittedName>
        <fullName evidence="1">Uncharacterized protein</fullName>
    </submittedName>
</protein>
<dbReference type="Proteomes" id="UP000294847">
    <property type="component" value="Chromosome 4"/>
</dbReference>
<evidence type="ECO:0000313" key="1">
    <source>
        <dbReference type="EMBL" id="QBZ60843.1"/>
    </source>
</evidence>
<proteinExistence type="predicted"/>
<name>A0A4P7NG39_PYROR</name>
<sequence>MGIIRKTLVAGTVTAAATLGYIGSATTLTRPLPVNDSVFKSKLYKKHNIHRNPPTQDVVTKRVPLDKIRPELLEKEGDIVLEFCRGVWTSPAYEIQRRYLARKYHNASTSTDQDLWSKEQLSTSTYEPGTIITDHFQVLEKTPTSITVRCGDSPRNQGPRDSDGLFIFSAVVDRQRGEVELGLKSTLFPSSRKLEGDEAKPPMPPWMDDLHTWYARFWMISGYRRLLK</sequence>